<dbReference type="InterPro" id="IPR009075">
    <property type="entry name" value="AcylCo_DH/oxidase_C"/>
</dbReference>
<evidence type="ECO:0000256" key="5">
    <source>
        <dbReference type="ARBA" id="ARBA00023002"/>
    </source>
</evidence>
<feature type="domain" description="Acyl-CoA dehydrogenase/oxidase C-terminal" evidence="7">
    <location>
        <begin position="216"/>
        <end position="334"/>
    </location>
</feature>
<keyword evidence="5" id="KW-0560">Oxidoreductase</keyword>
<evidence type="ECO:0000256" key="3">
    <source>
        <dbReference type="ARBA" id="ARBA00022630"/>
    </source>
</evidence>
<dbReference type="GO" id="GO:0050660">
    <property type="term" value="F:flavin adenine dinucleotide binding"/>
    <property type="evidence" value="ECO:0007669"/>
    <property type="project" value="InterPro"/>
</dbReference>
<keyword evidence="4" id="KW-0274">FAD</keyword>
<dbReference type="Gene3D" id="1.20.140.10">
    <property type="entry name" value="Butyryl-CoA Dehydrogenase, subunit A, domain 3"/>
    <property type="match status" value="1"/>
</dbReference>
<sequence length="362" mass="37349">MDFTPTDEQQALGQAVSGALRRHGSPPAERGASAAPPAHDPALWDALVEIGVPGLTWPEDDGGVGAGVTDLAVAATELGRAGLQAPLAETVVAGSLVRALAPDDLRREVLGGLTDGSVLAIPALPEPLRAWSPIPTDVTATASGATWSLTGTKAPVRYAPAATHLLVTAATDAGTGVFLLPEPGAPTEEVAFDATAATMLAQGDEADAALREAVAIGGVVLCAEAIGAMDEALRLTTEYLRDRTQFGRPLASFQALTHRAADMYARLELARSATLFAAMAADEQPLDTDGLLRARVVVDSAARLVGQEAIQMHGGIGVTAEHPVGHLTARLTAITRTWGDRRSHLAELAGRIGHHDDVTILG</sequence>
<dbReference type="InterPro" id="IPR036250">
    <property type="entry name" value="AcylCo_DH-like_C"/>
</dbReference>
<dbReference type="Pfam" id="PF02771">
    <property type="entry name" value="Acyl-CoA_dh_N"/>
    <property type="match status" value="1"/>
</dbReference>
<comment type="similarity">
    <text evidence="2">Belongs to the acyl-CoA dehydrogenase family.</text>
</comment>
<evidence type="ECO:0000256" key="6">
    <source>
        <dbReference type="SAM" id="MobiDB-lite"/>
    </source>
</evidence>
<dbReference type="Gene3D" id="1.10.540.10">
    <property type="entry name" value="Acyl-CoA dehydrogenase/oxidase, N-terminal domain"/>
    <property type="match status" value="1"/>
</dbReference>
<dbReference type="Gene3D" id="2.40.110.10">
    <property type="entry name" value="Butyryl-CoA Dehydrogenase, subunit A, domain 2"/>
    <property type="match status" value="1"/>
</dbReference>
<dbReference type="InterPro" id="IPR013786">
    <property type="entry name" value="AcylCoA_DH/ox_N"/>
</dbReference>
<comment type="cofactor">
    <cofactor evidence="1">
        <name>FAD</name>
        <dbReference type="ChEBI" id="CHEBI:57692"/>
    </cofactor>
</comment>
<evidence type="ECO:0000256" key="2">
    <source>
        <dbReference type="ARBA" id="ARBA00009347"/>
    </source>
</evidence>
<evidence type="ECO:0008006" key="11">
    <source>
        <dbReference type="Google" id="ProtNLM"/>
    </source>
</evidence>
<evidence type="ECO:0000259" key="7">
    <source>
        <dbReference type="Pfam" id="PF00441"/>
    </source>
</evidence>
<evidence type="ECO:0000259" key="8">
    <source>
        <dbReference type="Pfam" id="PF02771"/>
    </source>
</evidence>
<evidence type="ECO:0000313" key="9">
    <source>
        <dbReference type="EMBL" id="NYF98552.1"/>
    </source>
</evidence>
<feature type="domain" description="Acyl-CoA dehydrogenase/oxidase N-terminal" evidence="8">
    <location>
        <begin position="6"/>
        <end position="116"/>
    </location>
</feature>
<dbReference type="EMBL" id="JACCAE010000001">
    <property type="protein sequence ID" value="NYF98552.1"/>
    <property type="molecule type" value="Genomic_DNA"/>
</dbReference>
<evidence type="ECO:0000256" key="1">
    <source>
        <dbReference type="ARBA" id="ARBA00001974"/>
    </source>
</evidence>
<name>A0A852VNH3_9MICO</name>
<evidence type="ECO:0000313" key="10">
    <source>
        <dbReference type="Proteomes" id="UP000554054"/>
    </source>
</evidence>
<gene>
    <name evidence="9" type="ORF">BJY20_001944</name>
</gene>
<reference evidence="9 10" key="1">
    <citation type="submission" date="2020-07" db="EMBL/GenBank/DDBJ databases">
        <title>Sequencing the genomes of 1000 actinobacteria strains.</title>
        <authorList>
            <person name="Klenk H.-P."/>
        </authorList>
    </citation>
    <scope>NUCLEOTIDE SEQUENCE [LARGE SCALE GENOMIC DNA]</scope>
    <source>
        <strain evidence="9 10">DSM 26154</strain>
    </source>
</reference>
<comment type="caution">
    <text evidence="9">The sequence shown here is derived from an EMBL/GenBank/DDBJ whole genome shotgun (WGS) entry which is preliminary data.</text>
</comment>
<dbReference type="AlphaFoldDB" id="A0A852VNH3"/>
<dbReference type="Pfam" id="PF00441">
    <property type="entry name" value="Acyl-CoA_dh_1"/>
    <property type="match status" value="1"/>
</dbReference>
<keyword evidence="10" id="KW-1185">Reference proteome</keyword>
<protein>
    <recommendedName>
        <fullName evidence="11">Acyl-CoA dehydrogenase</fullName>
    </recommendedName>
</protein>
<dbReference type="InterPro" id="IPR009100">
    <property type="entry name" value="AcylCoA_DH/oxidase_NM_dom_sf"/>
</dbReference>
<proteinExistence type="inferred from homology"/>
<dbReference type="PANTHER" id="PTHR43884:SF20">
    <property type="entry name" value="ACYL-COA DEHYDROGENASE FADE28"/>
    <property type="match status" value="1"/>
</dbReference>
<dbReference type="CDD" id="cd00567">
    <property type="entry name" value="ACAD"/>
    <property type="match status" value="1"/>
</dbReference>
<dbReference type="GO" id="GO:0003995">
    <property type="term" value="F:acyl-CoA dehydrogenase activity"/>
    <property type="evidence" value="ECO:0007669"/>
    <property type="project" value="TreeGrafter"/>
</dbReference>
<dbReference type="PANTHER" id="PTHR43884">
    <property type="entry name" value="ACYL-COA DEHYDROGENASE"/>
    <property type="match status" value="1"/>
</dbReference>
<evidence type="ECO:0000256" key="4">
    <source>
        <dbReference type="ARBA" id="ARBA00022827"/>
    </source>
</evidence>
<dbReference type="SUPFAM" id="SSF56645">
    <property type="entry name" value="Acyl-CoA dehydrogenase NM domain-like"/>
    <property type="match status" value="1"/>
</dbReference>
<feature type="region of interest" description="Disordered" evidence="6">
    <location>
        <begin position="1"/>
        <end position="39"/>
    </location>
</feature>
<dbReference type="SUPFAM" id="SSF47203">
    <property type="entry name" value="Acyl-CoA dehydrogenase C-terminal domain-like"/>
    <property type="match status" value="1"/>
</dbReference>
<feature type="compositionally biased region" description="Polar residues" evidence="6">
    <location>
        <begin position="1"/>
        <end position="12"/>
    </location>
</feature>
<dbReference type="InterPro" id="IPR037069">
    <property type="entry name" value="AcylCoA_DH/ox_N_sf"/>
</dbReference>
<organism evidence="9 10">
    <name type="scientific">Janibacter cremeus</name>
    <dbReference type="NCBI Taxonomy" id="1285192"/>
    <lineage>
        <taxon>Bacteria</taxon>
        <taxon>Bacillati</taxon>
        <taxon>Actinomycetota</taxon>
        <taxon>Actinomycetes</taxon>
        <taxon>Micrococcales</taxon>
        <taxon>Intrasporangiaceae</taxon>
        <taxon>Janibacter</taxon>
    </lineage>
</organism>
<accession>A0A852VNH3</accession>
<dbReference type="Proteomes" id="UP000554054">
    <property type="component" value="Unassembled WGS sequence"/>
</dbReference>
<dbReference type="RefSeq" id="WP_185991348.1">
    <property type="nucleotide sequence ID" value="NZ_JACCAE010000001.1"/>
</dbReference>
<keyword evidence="3" id="KW-0285">Flavoprotein</keyword>
<dbReference type="InterPro" id="IPR046373">
    <property type="entry name" value="Acyl-CoA_Oxase/DH_mid-dom_sf"/>
</dbReference>